<keyword evidence="2" id="KW-1185">Reference proteome</keyword>
<evidence type="ECO:0000313" key="2">
    <source>
        <dbReference type="Proteomes" id="UP001274830"/>
    </source>
</evidence>
<dbReference type="AlphaFoldDB" id="A0AAE0WTB2"/>
<gene>
    <name evidence="1" type="ORF">LTR78_002913</name>
</gene>
<protein>
    <recommendedName>
        <fullName evidence="3">BTB domain-containing protein</fullName>
    </recommendedName>
</protein>
<organism evidence="1 2">
    <name type="scientific">Recurvomyces mirabilis</name>
    <dbReference type="NCBI Taxonomy" id="574656"/>
    <lineage>
        <taxon>Eukaryota</taxon>
        <taxon>Fungi</taxon>
        <taxon>Dikarya</taxon>
        <taxon>Ascomycota</taxon>
        <taxon>Pezizomycotina</taxon>
        <taxon>Dothideomycetes</taxon>
        <taxon>Dothideomycetidae</taxon>
        <taxon>Mycosphaerellales</taxon>
        <taxon>Teratosphaeriaceae</taxon>
        <taxon>Recurvomyces</taxon>
    </lineage>
</organism>
<name>A0AAE0WTB2_9PEZI</name>
<accession>A0AAE0WTB2</accession>
<proteinExistence type="predicted"/>
<evidence type="ECO:0000313" key="1">
    <source>
        <dbReference type="EMBL" id="KAK3677375.1"/>
    </source>
</evidence>
<sequence>MAQWSKPRSLPAGLRTQLTLDRLTSRAVPLVIQSFPTPQPRTLAVHHVHTNLLVGTSAFFRRQPLPPAPWRSDEIGLVNFKIYVDWLYTGAVCSREEDPRLCEYARLARLYKLGVQLEDVTFQTAVADAFLEKVIEEVAKPAPTLPSSPCLQQAFWESATPNPIRRLVAEIYARHGSQEQVEALLTQMGFVPAAHNFLQAYGRALREVRMRNPGSVATLRGCQLHDHDADEQCPLQTHSRTQRRVNG</sequence>
<evidence type="ECO:0008006" key="3">
    <source>
        <dbReference type="Google" id="ProtNLM"/>
    </source>
</evidence>
<dbReference type="EMBL" id="JAUTXT010000007">
    <property type="protein sequence ID" value="KAK3677375.1"/>
    <property type="molecule type" value="Genomic_DNA"/>
</dbReference>
<reference evidence="1" key="1">
    <citation type="submission" date="2023-07" db="EMBL/GenBank/DDBJ databases">
        <title>Black Yeasts Isolated from many extreme environments.</title>
        <authorList>
            <person name="Coleine C."/>
            <person name="Stajich J.E."/>
            <person name="Selbmann L."/>
        </authorList>
    </citation>
    <scope>NUCLEOTIDE SEQUENCE</scope>
    <source>
        <strain evidence="1">CCFEE 5485</strain>
    </source>
</reference>
<dbReference type="Proteomes" id="UP001274830">
    <property type="component" value="Unassembled WGS sequence"/>
</dbReference>
<comment type="caution">
    <text evidence="1">The sequence shown here is derived from an EMBL/GenBank/DDBJ whole genome shotgun (WGS) entry which is preliminary data.</text>
</comment>